<gene>
    <name evidence="2" type="ORF">BC938DRAFT_482408</name>
</gene>
<feature type="non-terminal residue" evidence="2">
    <location>
        <position position="1"/>
    </location>
</feature>
<organism evidence="2 3">
    <name type="scientific">Jimgerdemannia flammicorona</name>
    <dbReference type="NCBI Taxonomy" id="994334"/>
    <lineage>
        <taxon>Eukaryota</taxon>
        <taxon>Fungi</taxon>
        <taxon>Fungi incertae sedis</taxon>
        <taxon>Mucoromycota</taxon>
        <taxon>Mucoromycotina</taxon>
        <taxon>Endogonomycetes</taxon>
        <taxon>Endogonales</taxon>
        <taxon>Endogonaceae</taxon>
        <taxon>Jimgerdemannia</taxon>
    </lineage>
</organism>
<feature type="region of interest" description="Disordered" evidence="1">
    <location>
        <begin position="61"/>
        <end position="89"/>
    </location>
</feature>
<dbReference type="EMBL" id="RBNJ01000730">
    <property type="protein sequence ID" value="RUS34095.1"/>
    <property type="molecule type" value="Genomic_DNA"/>
</dbReference>
<proteinExistence type="predicted"/>
<evidence type="ECO:0000313" key="2">
    <source>
        <dbReference type="EMBL" id="RUS34095.1"/>
    </source>
</evidence>
<comment type="caution">
    <text evidence="2">The sequence shown here is derived from an EMBL/GenBank/DDBJ whole genome shotgun (WGS) entry which is preliminary data.</text>
</comment>
<reference evidence="2 3" key="1">
    <citation type="journal article" date="2018" name="New Phytol.">
        <title>Phylogenomics of Endogonaceae and evolution of mycorrhizas within Mucoromycota.</title>
        <authorList>
            <person name="Chang Y."/>
            <person name="Desiro A."/>
            <person name="Na H."/>
            <person name="Sandor L."/>
            <person name="Lipzen A."/>
            <person name="Clum A."/>
            <person name="Barry K."/>
            <person name="Grigoriev I.V."/>
            <person name="Martin F.M."/>
            <person name="Stajich J.E."/>
            <person name="Smith M.E."/>
            <person name="Bonito G."/>
            <person name="Spatafora J.W."/>
        </authorList>
    </citation>
    <scope>NUCLEOTIDE SEQUENCE [LARGE SCALE GENOMIC DNA]</scope>
    <source>
        <strain evidence="2 3">AD002</strain>
    </source>
</reference>
<feature type="non-terminal residue" evidence="2">
    <location>
        <position position="183"/>
    </location>
</feature>
<name>A0A433QWI1_9FUNG</name>
<keyword evidence="3" id="KW-1185">Reference proteome</keyword>
<evidence type="ECO:0000256" key="1">
    <source>
        <dbReference type="SAM" id="MobiDB-lite"/>
    </source>
</evidence>
<dbReference type="AlphaFoldDB" id="A0A433QWI1"/>
<evidence type="ECO:0000313" key="3">
    <source>
        <dbReference type="Proteomes" id="UP000274822"/>
    </source>
</evidence>
<protein>
    <submittedName>
        <fullName evidence="2">Uncharacterized protein</fullName>
    </submittedName>
</protein>
<accession>A0A433QWI1</accession>
<dbReference type="Proteomes" id="UP000274822">
    <property type="component" value="Unassembled WGS sequence"/>
</dbReference>
<feature type="compositionally biased region" description="Low complexity" evidence="1">
    <location>
        <begin position="74"/>
        <end position="89"/>
    </location>
</feature>
<sequence>LFPPSSTALPLFPRVNASFLFAQLKQHNNGGAGPNTLKLGRSRSQPHSLPLIHNQASHAPRLTSNHAPSLSKFPQSSSRRPQHQQEYQQQARVMNFSPSTTRRAVALQFSSPEKQLKLGCGSLVVEIKQLSMSGSGYRIWAGQIKWMFDQQIIAATGQSLRERSQSFTSSSIMSFMTTKGYTA</sequence>